<keyword evidence="5" id="KW-0722">Serine protease inhibitor</keyword>
<dbReference type="AlphaFoldDB" id="A0A8J1XZE1"/>
<evidence type="ECO:0000256" key="4">
    <source>
        <dbReference type="ARBA" id="ARBA00022690"/>
    </source>
</evidence>
<accession>A0A8J1XZE1</accession>
<dbReference type="OrthoDB" id="10021323at2759"/>
<dbReference type="InterPro" id="IPR011061">
    <property type="entry name" value="Hirudin/antistatin"/>
</dbReference>
<evidence type="ECO:0000256" key="1">
    <source>
        <dbReference type="ARBA" id="ARBA00004613"/>
    </source>
</evidence>
<dbReference type="SUPFAM" id="SSF57262">
    <property type="entry name" value="Leech antihemostatic proteins"/>
    <property type="match status" value="4"/>
</dbReference>
<dbReference type="PROSITE" id="PS51252">
    <property type="entry name" value="ANTISTASIN"/>
    <property type="match status" value="4"/>
</dbReference>
<reference evidence="6" key="1">
    <citation type="submission" date="2022-03" db="EMBL/GenBank/DDBJ databases">
        <authorList>
            <person name="Martin C."/>
        </authorList>
    </citation>
    <scope>NUCLEOTIDE SEQUENCE</scope>
</reference>
<proteinExistence type="inferred from homology"/>
<name>A0A8J1XZE1_OWEFU</name>
<dbReference type="Proteomes" id="UP000749559">
    <property type="component" value="Unassembled WGS sequence"/>
</dbReference>
<dbReference type="Gene3D" id="2.10.22.10">
    <property type="entry name" value="Antistasin, domain 1"/>
    <property type="match status" value="4"/>
</dbReference>
<comment type="caution">
    <text evidence="6">The sequence shown here is derived from an EMBL/GenBank/DDBJ whole genome shotgun (WGS) entry which is preliminary data.</text>
</comment>
<comment type="similarity">
    <text evidence="2">Belongs to the protease inhibitor I15 (antistasin) family.</text>
</comment>
<evidence type="ECO:0000256" key="3">
    <source>
        <dbReference type="ARBA" id="ARBA00022525"/>
    </source>
</evidence>
<protein>
    <submittedName>
        <fullName evidence="6">Uncharacterized protein</fullName>
    </submittedName>
</protein>
<evidence type="ECO:0000256" key="2">
    <source>
        <dbReference type="ARBA" id="ARBA00008768"/>
    </source>
</evidence>
<dbReference type="EMBL" id="CAIIXF020000009">
    <property type="protein sequence ID" value="CAH1795566.1"/>
    <property type="molecule type" value="Genomic_DNA"/>
</dbReference>
<sequence length="194" mass="21582">MQSPNSITQINDFTTVPPTCSPVRCKMFCQHGFKRNSAGCEFCECRSPPAIQCPSIRCRMHCEHGFKTDANGCDTCECKQNPTCGENIVSCQKNCEFGFEVDDNNCPHCECRKYPLECGEKIASCQLRCDYGFAVDENKCPICQCKGYNVIVIDNIMDDPRPTVSGTTTISAHINGFMVVLAMLVNAAIRVMQY</sequence>
<evidence type="ECO:0000256" key="5">
    <source>
        <dbReference type="ARBA" id="ARBA00022900"/>
    </source>
</evidence>
<keyword evidence="4" id="KW-0646">Protease inhibitor</keyword>
<evidence type="ECO:0000313" key="6">
    <source>
        <dbReference type="EMBL" id="CAH1795566.1"/>
    </source>
</evidence>
<organism evidence="6 7">
    <name type="scientific">Owenia fusiformis</name>
    <name type="common">Polychaete worm</name>
    <dbReference type="NCBI Taxonomy" id="6347"/>
    <lineage>
        <taxon>Eukaryota</taxon>
        <taxon>Metazoa</taxon>
        <taxon>Spiralia</taxon>
        <taxon>Lophotrochozoa</taxon>
        <taxon>Annelida</taxon>
        <taxon>Polychaeta</taxon>
        <taxon>Sedentaria</taxon>
        <taxon>Canalipalpata</taxon>
        <taxon>Sabellida</taxon>
        <taxon>Oweniida</taxon>
        <taxon>Oweniidae</taxon>
        <taxon>Owenia</taxon>
    </lineage>
</organism>
<dbReference type="GO" id="GO:0004867">
    <property type="term" value="F:serine-type endopeptidase inhibitor activity"/>
    <property type="evidence" value="ECO:0007669"/>
    <property type="project" value="UniProtKB-KW"/>
</dbReference>
<dbReference type="InterPro" id="IPR004094">
    <property type="entry name" value="Antistasin-like"/>
</dbReference>
<keyword evidence="7" id="KW-1185">Reference proteome</keyword>
<dbReference type="GO" id="GO:0005576">
    <property type="term" value="C:extracellular region"/>
    <property type="evidence" value="ECO:0007669"/>
    <property type="project" value="UniProtKB-SubCell"/>
</dbReference>
<evidence type="ECO:0000313" key="7">
    <source>
        <dbReference type="Proteomes" id="UP000749559"/>
    </source>
</evidence>
<keyword evidence="3" id="KW-0964">Secreted</keyword>
<gene>
    <name evidence="6" type="ORF">OFUS_LOCUS20088</name>
</gene>
<dbReference type="Pfam" id="PF02822">
    <property type="entry name" value="Antistasin"/>
    <property type="match status" value="4"/>
</dbReference>
<comment type="subcellular location">
    <subcellularLocation>
        <location evidence="1">Secreted</location>
    </subcellularLocation>
</comment>